<organism evidence="1 2">
    <name type="scientific">Puccinia striiformis</name>
    <dbReference type="NCBI Taxonomy" id="27350"/>
    <lineage>
        <taxon>Eukaryota</taxon>
        <taxon>Fungi</taxon>
        <taxon>Dikarya</taxon>
        <taxon>Basidiomycota</taxon>
        <taxon>Pucciniomycotina</taxon>
        <taxon>Pucciniomycetes</taxon>
        <taxon>Pucciniales</taxon>
        <taxon>Pucciniaceae</taxon>
        <taxon>Puccinia</taxon>
    </lineage>
</organism>
<accession>A0A2S4UJD5</accession>
<dbReference type="EMBL" id="PKSM01000333">
    <property type="protein sequence ID" value="POV97432.1"/>
    <property type="molecule type" value="Genomic_DNA"/>
</dbReference>
<reference evidence="1 2" key="1">
    <citation type="submission" date="2017-12" db="EMBL/GenBank/DDBJ databases">
        <title>Gene loss provides genomic basis for host adaptation in cereal stripe rust fungi.</title>
        <authorList>
            <person name="Xia C."/>
        </authorList>
    </citation>
    <scope>NUCLEOTIDE SEQUENCE [LARGE SCALE GENOMIC DNA]</scope>
    <source>
        <strain evidence="1 2">93TX-2</strain>
    </source>
</reference>
<protein>
    <submittedName>
        <fullName evidence="1">Uncharacterized protein</fullName>
    </submittedName>
</protein>
<dbReference type="VEuPathDB" id="FungiDB:PSHT_14576"/>
<name>A0A2S4UJD5_9BASI</name>
<comment type="caution">
    <text evidence="1">The sequence shown here is derived from an EMBL/GenBank/DDBJ whole genome shotgun (WGS) entry which is preliminary data.</text>
</comment>
<dbReference type="AlphaFoldDB" id="A0A2S4UJD5"/>
<proteinExistence type="predicted"/>
<evidence type="ECO:0000313" key="1">
    <source>
        <dbReference type="EMBL" id="POV97432.1"/>
    </source>
</evidence>
<gene>
    <name evidence="1" type="ORF">PSHT_14576</name>
</gene>
<reference evidence="2" key="2">
    <citation type="journal article" date="2018" name="BMC Genomics">
        <title>Genomic insights into host adaptation between the wheat stripe rust pathogen (Puccinia striiformis f. sp. tritici) and the barley stripe rust pathogen (Puccinia striiformis f. sp. hordei).</title>
        <authorList>
            <person name="Xia C."/>
            <person name="Wang M."/>
            <person name="Yin C."/>
            <person name="Cornejo O.E."/>
            <person name="Hulbert S.H."/>
            <person name="Chen X."/>
        </authorList>
    </citation>
    <scope>NUCLEOTIDE SEQUENCE [LARGE SCALE GENOMIC DNA]</scope>
    <source>
        <strain evidence="2">93TX-2</strain>
    </source>
</reference>
<dbReference type="VEuPathDB" id="FungiDB:PSTT_04896"/>
<dbReference type="Proteomes" id="UP000238274">
    <property type="component" value="Unassembled WGS sequence"/>
</dbReference>
<sequence>MTMAARRPLFCAGGYRENVSWHHMSRKIVLILFHCACFINANPDMEGSFVSNGAKAVENLGSTPHTTAVQGGPYTVEGKQIAKDGGLLVEILQGHGGIKAFLEGHPAISEPHLIAKDNSILHFQEVIDQSSAIAAQRQRLSQIHDENLQEHGNFQLLQLDWKDWLIDKFQDNVKAKRDDLASLDGPTSYTKGSLRSVLPLKCTYKQARRELELIPGNRWRQDTAGCQLNKLRRVLKASPPTRSNRKTLAAVIQLLISRRKGPNFLDRKLQLIEKMFRDSTRLTSDDEALTPNSQNMTISLLMIVLHCAYFTMAASTELLHSASPGVAASVDLKSAGQAGIRFDSAGLKDEGLAKDGSLLSRRRGAEGSTSGAHKIQLFVTDAEAKLDGHPALSDVDLIAKDKSILGFTRAYEEFEDHNTYQIPAIITEKLHEEEKFQLYLNDMHDRLVINEKGGSRDYWRGRRRAVRQMVADREMRSELLKTIDLAQQQSKSERWWMKLYNVFLSHFKRDSWKQYQASLRLSKLRRGFLPSEEIRTAVFRLSIFARQGPNFTERELKLIENISHDISDLTAEDEALITEISSQTFSQRKNTKAYQLLERYHQAFHKASEDAKTSQDTPTLQLMKERILEALKDFRLSVQAGVAWTRQDRQLFEMLERMKDMKNAPQKLFQDKQAEQSIVARSHHWRRLGNRQVCAQALAILEAKSQPSPEELALLELLKVWWDEGKLSSDDGVSLRKFNKEQLKLLEENSYKFGGKMLDVLNVQTAITARNYLDQIGTIEKDLGKAAGVGEPLNAFQAFASIEERAFTLLGKKEQYLNHLKNTNPQVVPSYKKLYVDHILETGLVPEKLIKIANGISGGKPEYFDGLEHEFYKLRAHLRKEEKGEINRLIKLSSDDKKFEYESKFVKVLGILTKADARAEFDIETGQSVTRFLDLLSTLKEQENRRARLRIDKLKEFSKPRTHNNLRSDN</sequence>
<evidence type="ECO:0000313" key="2">
    <source>
        <dbReference type="Proteomes" id="UP000238274"/>
    </source>
</evidence>
<keyword evidence="2" id="KW-1185">Reference proteome</keyword>
<dbReference type="OrthoDB" id="2500257at2759"/>
<reference evidence="2" key="3">
    <citation type="journal article" date="2018" name="Mol. Plant Microbe Interact.">
        <title>Genome sequence resources for the wheat stripe rust pathogen (Puccinia striiformis f. sp. tritici) and the barley stripe rust pathogen (Puccinia striiformis f. sp. hordei).</title>
        <authorList>
            <person name="Xia C."/>
            <person name="Wang M."/>
            <person name="Yin C."/>
            <person name="Cornejo O.E."/>
            <person name="Hulbert S.H."/>
            <person name="Chen X."/>
        </authorList>
    </citation>
    <scope>NUCLEOTIDE SEQUENCE [LARGE SCALE GENOMIC DNA]</scope>
    <source>
        <strain evidence="2">93TX-2</strain>
    </source>
</reference>